<name>A0A512DKQ9_9PROT</name>
<comment type="caution">
    <text evidence="5">The sequence shown here is derived from an EMBL/GenBank/DDBJ whole genome shotgun (WGS) entry which is preliminary data.</text>
</comment>
<dbReference type="Gene3D" id="4.10.520.10">
    <property type="entry name" value="IHF-like DNA-binding proteins"/>
    <property type="match status" value="1"/>
</dbReference>
<evidence type="ECO:0000256" key="4">
    <source>
        <dbReference type="RuleBase" id="RU003939"/>
    </source>
</evidence>
<comment type="similarity">
    <text evidence="1 4">Belongs to the bacterial histone-like protein family.</text>
</comment>
<dbReference type="RefSeq" id="WP_044425953.1">
    <property type="nucleotide sequence ID" value="NZ_BJYZ01000003.1"/>
</dbReference>
<accession>A0A512DKQ9</accession>
<dbReference type="PANTHER" id="PTHR33175">
    <property type="entry name" value="DNA-BINDING PROTEIN HU"/>
    <property type="match status" value="1"/>
</dbReference>
<reference evidence="5 6" key="1">
    <citation type="submission" date="2019-07" db="EMBL/GenBank/DDBJ databases">
        <title>Whole genome shotgun sequence of Skermanella aerolata NBRC 106429.</title>
        <authorList>
            <person name="Hosoyama A."/>
            <person name="Uohara A."/>
            <person name="Ohji S."/>
            <person name="Ichikawa N."/>
        </authorList>
    </citation>
    <scope>NUCLEOTIDE SEQUENCE [LARGE SCALE GENOMIC DNA]</scope>
    <source>
        <strain evidence="5 6">NBRC 106429</strain>
    </source>
</reference>
<keyword evidence="6" id="KW-1185">Reference proteome</keyword>
<evidence type="ECO:0000256" key="2">
    <source>
        <dbReference type="ARBA" id="ARBA00023067"/>
    </source>
</evidence>
<dbReference type="PANTHER" id="PTHR33175:SF3">
    <property type="entry name" value="DNA-BINDING PROTEIN HU-BETA"/>
    <property type="match status" value="1"/>
</dbReference>
<dbReference type="SMART" id="SM00411">
    <property type="entry name" value="BHL"/>
    <property type="match status" value="1"/>
</dbReference>
<dbReference type="GO" id="GO:0030527">
    <property type="term" value="F:structural constituent of chromatin"/>
    <property type="evidence" value="ECO:0007669"/>
    <property type="project" value="InterPro"/>
</dbReference>
<evidence type="ECO:0000313" key="6">
    <source>
        <dbReference type="Proteomes" id="UP000321523"/>
    </source>
</evidence>
<protein>
    <submittedName>
        <fullName evidence="5">DNA-binding protein HU-beta</fullName>
    </submittedName>
</protein>
<evidence type="ECO:0000256" key="3">
    <source>
        <dbReference type="ARBA" id="ARBA00023125"/>
    </source>
</evidence>
<dbReference type="GO" id="GO:0030261">
    <property type="term" value="P:chromosome condensation"/>
    <property type="evidence" value="ECO:0007669"/>
    <property type="project" value="UniProtKB-KW"/>
</dbReference>
<dbReference type="EMBL" id="BJYZ01000003">
    <property type="protein sequence ID" value="GEO37056.1"/>
    <property type="molecule type" value="Genomic_DNA"/>
</dbReference>
<proteinExistence type="inferred from homology"/>
<evidence type="ECO:0000256" key="1">
    <source>
        <dbReference type="ARBA" id="ARBA00010529"/>
    </source>
</evidence>
<keyword evidence="2" id="KW-0226">DNA condensation</keyword>
<organism evidence="5 6">
    <name type="scientific">Skermanella aerolata</name>
    <dbReference type="NCBI Taxonomy" id="393310"/>
    <lineage>
        <taxon>Bacteria</taxon>
        <taxon>Pseudomonadati</taxon>
        <taxon>Pseudomonadota</taxon>
        <taxon>Alphaproteobacteria</taxon>
        <taxon>Rhodospirillales</taxon>
        <taxon>Azospirillaceae</taxon>
        <taxon>Skermanella</taxon>
    </lineage>
</organism>
<dbReference type="CDD" id="cd13831">
    <property type="entry name" value="HU"/>
    <property type="match status" value="1"/>
</dbReference>
<keyword evidence="3 5" id="KW-0238">DNA-binding</keyword>
<evidence type="ECO:0000313" key="5">
    <source>
        <dbReference type="EMBL" id="GEO37056.1"/>
    </source>
</evidence>
<dbReference type="OrthoDB" id="9799835at2"/>
<sequence length="91" mass="9262">MNRAELVAAVADQTGQTKADAGKAVDAAFTVIAQALAAGDEVKVPNFGSFSVADRAAREGRNPQSGEKITIAASKQAKFSAAKGLKDTLNG</sequence>
<dbReference type="InterPro" id="IPR000119">
    <property type="entry name" value="Hist_DNA-bd"/>
</dbReference>
<dbReference type="GO" id="GO:0003677">
    <property type="term" value="F:DNA binding"/>
    <property type="evidence" value="ECO:0007669"/>
    <property type="project" value="UniProtKB-KW"/>
</dbReference>
<dbReference type="SUPFAM" id="SSF47729">
    <property type="entry name" value="IHF-like DNA-binding proteins"/>
    <property type="match status" value="1"/>
</dbReference>
<dbReference type="Pfam" id="PF00216">
    <property type="entry name" value="Bac_DNA_binding"/>
    <property type="match status" value="1"/>
</dbReference>
<dbReference type="InterPro" id="IPR010992">
    <property type="entry name" value="IHF-like_DNA-bd_dom_sf"/>
</dbReference>
<dbReference type="PRINTS" id="PR01727">
    <property type="entry name" value="DNABINDINGHU"/>
</dbReference>
<gene>
    <name evidence="5" type="primary">hup</name>
    <name evidence="5" type="ORF">SAE02_12040</name>
</gene>
<dbReference type="Proteomes" id="UP000321523">
    <property type="component" value="Unassembled WGS sequence"/>
</dbReference>
<dbReference type="AlphaFoldDB" id="A0A512DKQ9"/>